<dbReference type="Pfam" id="PF13649">
    <property type="entry name" value="Methyltransf_25"/>
    <property type="match status" value="1"/>
</dbReference>
<feature type="domain" description="Methyltransferase" evidence="3">
    <location>
        <begin position="30"/>
        <end position="125"/>
    </location>
</feature>
<evidence type="ECO:0000259" key="3">
    <source>
        <dbReference type="Pfam" id="PF13649"/>
    </source>
</evidence>
<dbReference type="CDD" id="cd02440">
    <property type="entry name" value="AdoMet_MTases"/>
    <property type="match status" value="1"/>
</dbReference>
<dbReference type="SUPFAM" id="SSF53335">
    <property type="entry name" value="S-adenosyl-L-methionine-dependent methyltransferases"/>
    <property type="match status" value="1"/>
</dbReference>
<dbReference type="EMBL" id="JADAQT010000089">
    <property type="protein sequence ID" value="MBE1876697.1"/>
    <property type="molecule type" value="Genomic_DNA"/>
</dbReference>
<evidence type="ECO:0000256" key="2">
    <source>
        <dbReference type="ARBA" id="ARBA00022679"/>
    </source>
</evidence>
<dbReference type="RefSeq" id="WP_192863267.1">
    <property type="nucleotide sequence ID" value="NZ_JADAQT010000089.1"/>
</dbReference>
<comment type="caution">
    <text evidence="4">The sequence shown here is derived from an EMBL/GenBank/DDBJ whole genome shotgun (WGS) entry which is preliminary data.</text>
</comment>
<dbReference type="GO" id="GO:0032259">
    <property type="term" value="P:methylation"/>
    <property type="evidence" value="ECO:0007669"/>
    <property type="project" value="UniProtKB-KW"/>
</dbReference>
<protein>
    <submittedName>
        <fullName evidence="4">Class I SAM-dependent methyltransferase</fullName>
    </submittedName>
</protein>
<evidence type="ECO:0000313" key="4">
    <source>
        <dbReference type="EMBL" id="MBE1876697.1"/>
    </source>
</evidence>
<reference evidence="4 5" key="1">
    <citation type="submission" date="2020-10" db="EMBL/GenBank/DDBJ databases">
        <title>Myceligenerans pegani sp. nov., an endophytic actinomycete isolated from Peganum harmala L. in Xinjiang, China.</title>
        <authorList>
            <person name="Xin L."/>
        </authorList>
    </citation>
    <scope>NUCLEOTIDE SEQUENCE [LARGE SCALE GENOMIC DNA]</scope>
    <source>
        <strain evidence="4 5">TRM65318</strain>
    </source>
</reference>
<dbReference type="GO" id="GO:0008168">
    <property type="term" value="F:methyltransferase activity"/>
    <property type="evidence" value="ECO:0007669"/>
    <property type="project" value="UniProtKB-KW"/>
</dbReference>
<dbReference type="Proteomes" id="UP000625527">
    <property type="component" value="Unassembled WGS sequence"/>
</dbReference>
<dbReference type="PANTHER" id="PTHR43861">
    <property type="entry name" value="TRANS-ACONITATE 2-METHYLTRANSFERASE-RELATED"/>
    <property type="match status" value="1"/>
</dbReference>
<keyword evidence="2" id="KW-0808">Transferase</keyword>
<keyword evidence="5" id="KW-1185">Reference proteome</keyword>
<sequence length="146" mass="15731">MNPPGRFELTRVPGVGPDTSILGELAGSVVVEIGCGSGHNIAHLVAHHDAVGIGIDHDPAKIHRARTFYGHIPGLQFMHDDAEQNLCRLAPGSVDVIVSIFGALSFTDDLRSLLRACSRALAPHGRLLVTLRADDDHDQVTLLRHR</sequence>
<organism evidence="4 5">
    <name type="scientific">Myceligenerans pegani</name>
    <dbReference type="NCBI Taxonomy" id="2776917"/>
    <lineage>
        <taxon>Bacteria</taxon>
        <taxon>Bacillati</taxon>
        <taxon>Actinomycetota</taxon>
        <taxon>Actinomycetes</taxon>
        <taxon>Micrococcales</taxon>
        <taxon>Promicromonosporaceae</taxon>
        <taxon>Myceligenerans</taxon>
    </lineage>
</organism>
<evidence type="ECO:0000313" key="5">
    <source>
        <dbReference type="Proteomes" id="UP000625527"/>
    </source>
</evidence>
<keyword evidence="1 4" id="KW-0489">Methyltransferase</keyword>
<name>A0ABR9N106_9MICO</name>
<proteinExistence type="predicted"/>
<dbReference type="InterPro" id="IPR041698">
    <property type="entry name" value="Methyltransf_25"/>
</dbReference>
<gene>
    <name evidence="4" type="ORF">IHE71_13380</name>
</gene>
<dbReference type="Gene3D" id="3.40.50.150">
    <property type="entry name" value="Vaccinia Virus protein VP39"/>
    <property type="match status" value="1"/>
</dbReference>
<evidence type="ECO:0000256" key="1">
    <source>
        <dbReference type="ARBA" id="ARBA00022603"/>
    </source>
</evidence>
<dbReference type="PANTHER" id="PTHR43861:SF1">
    <property type="entry name" value="TRANS-ACONITATE 2-METHYLTRANSFERASE"/>
    <property type="match status" value="1"/>
</dbReference>
<dbReference type="InterPro" id="IPR029063">
    <property type="entry name" value="SAM-dependent_MTases_sf"/>
</dbReference>
<accession>A0ABR9N106</accession>